<name>A0A9W8LBY1_9FUNG</name>
<reference evidence="2" key="1">
    <citation type="submission" date="2022-07" db="EMBL/GenBank/DDBJ databases">
        <title>Phylogenomic reconstructions and comparative analyses of Kickxellomycotina fungi.</title>
        <authorList>
            <person name="Reynolds N.K."/>
            <person name="Stajich J.E."/>
            <person name="Barry K."/>
            <person name="Grigoriev I.V."/>
            <person name="Crous P."/>
            <person name="Smith M.E."/>
        </authorList>
    </citation>
    <scope>NUCLEOTIDE SEQUENCE</scope>
    <source>
        <strain evidence="2">BCRC 34297</strain>
    </source>
</reference>
<comment type="caution">
    <text evidence="2">The sequence shown here is derived from an EMBL/GenBank/DDBJ whole genome shotgun (WGS) entry which is preliminary data.</text>
</comment>
<proteinExistence type="predicted"/>
<protein>
    <submittedName>
        <fullName evidence="2">Uncharacterized protein</fullName>
    </submittedName>
</protein>
<dbReference type="OrthoDB" id="2369838at2759"/>
<organism evidence="2 3">
    <name type="scientific">Coemansia pectinata</name>
    <dbReference type="NCBI Taxonomy" id="1052879"/>
    <lineage>
        <taxon>Eukaryota</taxon>
        <taxon>Fungi</taxon>
        <taxon>Fungi incertae sedis</taxon>
        <taxon>Zoopagomycota</taxon>
        <taxon>Kickxellomycotina</taxon>
        <taxon>Kickxellomycetes</taxon>
        <taxon>Kickxellales</taxon>
        <taxon>Kickxellaceae</taxon>
        <taxon>Coemansia</taxon>
    </lineage>
</organism>
<evidence type="ECO:0000256" key="1">
    <source>
        <dbReference type="SAM" id="MobiDB-lite"/>
    </source>
</evidence>
<feature type="non-terminal residue" evidence="2">
    <location>
        <position position="362"/>
    </location>
</feature>
<evidence type="ECO:0000313" key="3">
    <source>
        <dbReference type="Proteomes" id="UP001140011"/>
    </source>
</evidence>
<feature type="compositionally biased region" description="Low complexity" evidence="1">
    <location>
        <begin position="205"/>
        <end position="219"/>
    </location>
</feature>
<feature type="region of interest" description="Disordered" evidence="1">
    <location>
        <begin position="134"/>
        <end position="219"/>
    </location>
</feature>
<keyword evidence="3" id="KW-1185">Reference proteome</keyword>
<evidence type="ECO:0000313" key="2">
    <source>
        <dbReference type="EMBL" id="KAJ2753999.1"/>
    </source>
</evidence>
<accession>A0A9W8LBY1</accession>
<gene>
    <name evidence="2" type="ORF">GGI19_002720</name>
</gene>
<sequence>MDENAHRGPAPSQADHLGSVLMAAGQALSQKDRTIAERERAIVERDKKIAELECMLVMQQQTVNEQRRTIAQRNATIAEHQHASTEHQRTITERDQTIARISKHSRWLEYHSGQVAAMATAAVAAHSIITLGNGAPPGNVGPDEDAPSRDDTAPRAPTPDEDTPPRVASPDEDAPPRVAAPRNDAPPRGVPTGNDDTHTVVGPNTTARSGAGSSSAARTTVTHNVAVPADEIAESAQVTKRQRVNQQVRNGSEQIITIEDLFEVVGPIAFTDIGVLADIYEALKGCPLIPARVAPEEFTRRLAGLEGFARWTPRFKEAESSELSGLNLLRRSDCKLESLRPNVLRQLGLEGQPGAVVLGPRL</sequence>
<dbReference type="EMBL" id="JANBUH010000146">
    <property type="protein sequence ID" value="KAJ2753999.1"/>
    <property type="molecule type" value="Genomic_DNA"/>
</dbReference>
<dbReference type="AlphaFoldDB" id="A0A9W8LBY1"/>
<dbReference type="Proteomes" id="UP001140011">
    <property type="component" value="Unassembled WGS sequence"/>
</dbReference>